<feature type="compositionally biased region" description="Low complexity" evidence="1">
    <location>
        <begin position="59"/>
        <end position="75"/>
    </location>
</feature>
<keyword evidence="3" id="KW-1185">Reference proteome</keyword>
<dbReference type="EMBL" id="JACJIA010000001">
    <property type="protein sequence ID" value="MBA8948652.1"/>
    <property type="molecule type" value="Genomic_DNA"/>
</dbReference>
<accession>A0A7W3LI88</accession>
<comment type="caution">
    <text evidence="2">The sequence shown here is derived from an EMBL/GenBank/DDBJ whole genome shotgun (WGS) entry which is preliminary data.</text>
</comment>
<name>A0A7W3LI88_ACTNM</name>
<dbReference type="RefSeq" id="WP_182841261.1">
    <property type="nucleotide sequence ID" value="NZ_BAAALP010000015.1"/>
</dbReference>
<dbReference type="Proteomes" id="UP000572680">
    <property type="component" value="Unassembled WGS sequence"/>
</dbReference>
<sequence length="213" mass="23220">MAMRARSVHPPHPAPRPATTRTLRATALLLTGALLATTAACGGTDANPGTFRPRDAADHGAPATPAGTANPAADPSHPSALPTAQVDQAVLTRYREYQQAYKRVYERNDPTELSTVATDPLLTHVTKDVERMKAQGQIWRFTNISNAKIYARAKDGLTVYVVDCMRTLAAYRFNARTGQRVEGGPGEAHLHRTAVRYDNGTWKVSDTIRDKKC</sequence>
<reference evidence="2 3" key="1">
    <citation type="submission" date="2020-08" db="EMBL/GenBank/DDBJ databases">
        <title>Genomic Encyclopedia of Type Strains, Phase IV (KMG-IV): sequencing the most valuable type-strain genomes for metagenomic binning, comparative biology and taxonomic classification.</title>
        <authorList>
            <person name="Goeker M."/>
        </authorList>
    </citation>
    <scope>NUCLEOTIDE SEQUENCE [LARGE SCALE GENOMIC DNA]</scope>
    <source>
        <strain evidence="2 3">DSM 44197</strain>
    </source>
</reference>
<evidence type="ECO:0000313" key="3">
    <source>
        <dbReference type="Proteomes" id="UP000572680"/>
    </source>
</evidence>
<dbReference type="AlphaFoldDB" id="A0A7W3LI88"/>
<evidence type="ECO:0000256" key="1">
    <source>
        <dbReference type="SAM" id="MobiDB-lite"/>
    </source>
</evidence>
<proteinExistence type="predicted"/>
<protein>
    <submittedName>
        <fullName evidence="2">Uncharacterized protein</fullName>
    </submittedName>
</protein>
<gene>
    <name evidence="2" type="ORF">HNR61_000250</name>
</gene>
<evidence type="ECO:0000313" key="2">
    <source>
        <dbReference type="EMBL" id="MBA8948652.1"/>
    </source>
</evidence>
<feature type="region of interest" description="Disordered" evidence="1">
    <location>
        <begin position="40"/>
        <end position="82"/>
    </location>
</feature>
<organism evidence="2 3">
    <name type="scientific">Actinomadura namibiensis</name>
    <dbReference type="NCBI Taxonomy" id="182080"/>
    <lineage>
        <taxon>Bacteria</taxon>
        <taxon>Bacillati</taxon>
        <taxon>Actinomycetota</taxon>
        <taxon>Actinomycetes</taxon>
        <taxon>Streptosporangiales</taxon>
        <taxon>Thermomonosporaceae</taxon>
        <taxon>Actinomadura</taxon>
    </lineage>
</organism>